<proteinExistence type="predicted"/>
<dbReference type="EMBL" id="JPFU01000014">
    <property type="protein sequence ID" value="KEQ34100.1"/>
    <property type="molecule type" value="Genomic_DNA"/>
</dbReference>
<dbReference type="AlphaFoldDB" id="A0A081PTS7"/>
<protein>
    <submittedName>
        <fullName evidence="5">FMN oxidoreductase</fullName>
    </submittedName>
    <submittedName>
        <fullName evidence="4">Flavin oxidoreductase / NADH oxidase family protein</fullName>
    </submittedName>
</protein>
<accession>A0A081PTS7</accession>
<evidence type="ECO:0000313" key="4">
    <source>
        <dbReference type="EMBL" id="KEQ34100.1"/>
    </source>
</evidence>
<dbReference type="InterPro" id="IPR051799">
    <property type="entry name" value="NADH_flavin_oxidoreductase"/>
</dbReference>
<dbReference type="Proteomes" id="UP000070136">
    <property type="component" value="Unassembled WGS sequence"/>
</dbReference>
<dbReference type="RefSeq" id="WP_042901634.1">
    <property type="nucleotide sequence ID" value="NZ_JASHAT010000009.1"/>
</dbReference>
<dbReference type="GO" id="GO:0010181">
    <property type="term" value="F:FMN binding"/>
    <property type="evidence" value="ECO:0007669"/>
    <property type="project" value="InterPro"/>
</dbReference>
<comment type="caution">
    <text evidence="4">The sequence shown here is derived from an EMBL/GenBank/DDBJ whole genome shotgun (WGS) entry which is preliminary data.</text>
</comment>
<keyword evidence="2" id="KW-0560">Oxidoreductase</keyword>
<dbReference type="PANTHER" id="PTHR43656:SF2">
    <property type="entry name" value="BINDING OXIDOREDUCTASE, PUTATIVE (AFU_ORTHOLOGUE AFUA_2G08260)-RELATED"/>
    <property type="match status" value="1"/>
</dbReference>
<organism evidence="4 6">
    <name type="scientific">Streptococcus mitis</name>
    <dbReference type="NCBI Taxonomy" id="28037"/>
    <lineage>
        <taxon>Bacteria</taxon>
        <taxon>Bacillati</taxon>
        <taxon>Bacillota</taxon>
        <taxon>Bacilli</taxon>
        <taxon>Lactobacillales</taxon>
        <taxon>Streptococcaceae</taxon>
        <taxon>Streptococcus</taxon>
        <taxon>Streptococcus mitis group</taxon>
    </lineage>
</organism>
<gene>
    <name evidence="4" type="ORF">SK629_1874</name>
    <name evidence="5" type="ORF">SMIDD28_01016</name>
</gene>
<dbReference type="OrthoDB" id="9806724at2"/>
<dbReference type="SUPFAM" id="SSF51395">
    <property type="entry name" value="FMN-linked oxidoreductases"/>
    <property type="match status" value="1"/>
</dbReference>
<dbReference type="PATRIC" id="fig|28037.234.peg.1056"/>
<dbReference type="GO" id="GO:0016491">
    <property type="term" value="F:oxidoreductase activity"/>
    <property type="evidence" value="ECO:0007669"/>
    <property type="project" value="UniProtKB-KW"/>
</dbReference>
<evidence type="ECO:0000313" key="6">
    <source>
        <dbReference type="Proteomes" id="UP000028090"/>
    </source>
</evidence>
<dbReference type="EMBL" id="LQOA01000031">
    <property type="protein sequence ID" value="KXT98838.1"/>
    <property type="molecule type" value="Genomic_DNA"/>
</dbReference>
<dbReference type="PANTHER" id="PTHR43656">
    <property type="entry name" value="BINDING OXIDOREDUCTASE, PUTATIVE (AFU_ORTHOLOGUE AFUA_2G08260)-RELATED"/>
    <property type="match status" value="1"/>
</dbReference>
<dbReference type="InterPro" id="IPR001155">
    <property type="entry name" value="OxRdtase_FMN_N"/>
</dbReference>
<keyword evidence="1" id="KW-0285">Flavoprotein</keyword>
<sequence length="365" mass="40973">MDKDLRNILFSKFETSQLSLRNRIVMNPVPTGFVESGVPKPEIAEFYKRRAKNVGLFIIGAINIEHETATNNENIPNISTSRDIEVWKQVTKAIHQEKSKAIAELWHSGSSRAFSKTDLSLKVSTPSGYIGKKKVGSPLSVEEINLIVQKFAEAARKAQISGFDGVDIHAAHGSLIHDFLTAETNQRTDEFGFKNRTYFAERVIKECRKVVGDNFPIFIRLSNFKSYDPTAKLAKTLEELKQIIIPISNAGVDIFDCSEINYTDSAVTGKSGNLSYWVKKIANKPTITTGGIGSPEILYKDIPTLITEITSQPKMSYLHLQRKKAQIFYSNNLVSDFKEGGFDLLAFGRPLLINENWFDEITEED</sequence>
<dbReference type="Proteomes" id="UP000028090">
    <property type="component" value="Unassembled WGS sequence"/>
</dbReference>
<name>A0A081PTS7_STRMT</name>
<dbReference type="Gene3D" id="3.20.20.70">
    <property type="entry name" value="Aldolase class I"/>
    <property type="match status" value="1"/>
</dbReference>
<evidence type="ECO:0000256" key="2">
    <source>
        <dbReference type="ARBA" id="ARBA00023002"/>
    </source>
</evidence>
<evidence type="ECO:0000259" key="3">
    <source>
        <dbReference type="Pfam" id="PF00724"/>
    </source>
</evidence>
<evidence type="ECO:0000313" key="5">
    <source>
        <dbReference type="EMBL" id="KXT98838.1"/>
    </source>
</evidence>
<feature type="domain" description="NADH:flavin oxidoreductase/NADH oxidase N-terminal" evidence="3">
    <location>
        <begin position="9"/>
        <end position="296"/>
    </location>
</feature>
<reference evidence="5 7" key="2">
    <citation type="submission" date="2016-01" db="EMBL/GenBank/DDBJ databases">
        <title>Highly variable Streptococcus oralis are common among viridans streptococci isolated from primates.</title>
        <authorList>
            <person name="Denapaite D."/>
            <person name="Rieger M."/>
            <person name="Koendgen S."/>
            <person name="Brueckner R."/>
            <person name="Ochigava I."/>
            <person name="Kappeler P."/>
            <person name="Maetz-Rensing K."/>
            <person name="Leendertz F."/>
            <person name="Hakenbeck R."/>
        </authorList>
    </citation>
    <scope>NUCLEOTIDE SEQUENCE [LARGE SCALE GENOMIC DNA]</scope>
    <source>
        <strain evidence="5 7">DD28</strain>
    </source>
</reference>
<dbReference type="InterPro" id="IPR013785">
    <property type="entry name" value="Aldolase_TIM"/>
</dbReference>
<evidence type="ECO:0000313" key="7">
    <source>
        <dbReference type="Proteomes" id="UP000070136"/>
    </source>
</evidence>
<reference evidence="4 6" key="1">
    <citation type="submission" date="2014-05" db="EMBL/GenBank/DDBJ databases">
        <authorList>
            <person name="Daugherty S.C."/>
            <person name="Tallon L.J."/>
            <person name="Sadzewicz L."/>
            <person name="Kilian M."/>
            <person name="Tettelin H."/>
        </authorList>
    </citation>
    <scope>NUCLEOTIDE SEQUENCE [LARGE SCALE GENOMIC DNA]</scope>
    <source>
        <strain evidence="4 6">SK629</strain>
    </source>
</reference>
<dbReference type="Pfam" id="PF00724">
    <property type="entry name" value="Oxidored_FMN"/>
    <property type="match status" value="1"/>
</dbReference>
<evidence type="ECO:0000256" key="1">
    <source>
        <dbReference type="ARBA" id="ARBA00022630"/>
    </source>
</evidence>